<evidence type="ECO:0000313" key="1">
    <source>
        <dbReference type="EMBL" id="MFC3907712.1"/>
    </source>
</evidence>
<gene>
    <name evidence="1" type="ORF">ACFORL_01280</name>
</gene>
<comment type="caution">
    <text evidence="1">The sequence shown here is derived from an EMBL/GenBank/DDBJ whole genome shotgun (WGS) entry which is preliminary data.</text>
</comment>
<proteinExistence type="predicted"/>
<dbReference type="RefSeq" id="WP_382340326.1">
    <property type="nucleotide sequence ID" value="NZ_JBHSAB010000001.1"/>
</dbReference>
<reference evidence="2" key="1">
    <citation type="journal article" date="2019" name="Int. J. Syst. Evol. Microbiol.">
        <title>The Global Catalogue of Microorganisms (GCM) 10K type strain sequencing project: providing services to taxonomists for standard genome sequencing and annotation.</title>
        <authorList>
            <consortium name="The Broad Institute Genomics Platform"/>
            <consortium name="The Broad Institute Genome Sequencing Center for Infectious Disease"/>
            <person name="Wu L."/>
            <person name="Ma J."/>
        </authorList>
    </citation>
    <scope>NUCLEOTIDE SEQUENCE [LARGE SCALE GENOMIC DNA]</scope>
    <source>
        <strain evidence="2">CCUG 59858</strain>
    </source>
</reference>
<keyword evidence="1" id="KW-0808">Transferase</keyword>
<keyword evidence="2" id="KW-1185">Reference proteome</keyword>
<name>A0ABV8CBY9_9GAMM</name>
<accession>A0ABV8CBY9</accession>
<dbReference type="GO" id="GO:0016746">
    <property type="term" value="F:acyltransferase activity"/>
    <property type="evidence" value="ECO:0007669"/>
    <property type="project" value="UniProtKB-KW"/>
</dbReference>
<protein>
    <submittedName>
        <fullName evidence="1">Acyltransferase</fullName>
    </submittedName>
</protein>
<sequence>MKLNILSRIFLFSVCCLQLISCNQPLLVGAARTEFKQCQASCQKKAEACHKTCRNSCALCTIHANRKAAVNYSEYVHERTVKGEVIARQLQSYRDPLQCRKTTCSCPADYQVCMQSCGGVVHKSLMVAPVC</sequence>
<dbReference type="Proteomes" id="UP001595758">
    <property type="component" value="Unassembled WGS sequence"/>
</dbReference>
<keyword evidence="1" id="KW-0012">Acyltransferase</keyword>
<dbReference type="EMBL" id="JBHSAB010000001">
    <property type="protein sequence ID" value="MFC3907712.1"/>
    <property type="molecule type" value="Genomic_DNA"/>
</dbReference>
<evidence type="ECO:0000313" key="2">
    <source>
        <dbReference type="Proteomes" id="UP001595758"/>
    </source>
</evidence>
<organism evidence="1 2">
    <name type="scientific">Legionella dresdenensis</name>
    <dbReference type="NCBI Taxonomy" id="450200"/>
    <lineage>
        <taxon>Bacteria</taxon>
        <taxon>Pseudomonadati</taxon>
        <taxon>Pseudomonadota</taxon>
        <taxon>Gammaproteobacteria</taxon>
        <taxon>Legionellales</taxon>
        <taxon>Legionellaceae</taxon>
        <taxon>Legionella</taxon>
    </lineage>
</organism>